<feature type="coiled-coil region" evidence="2">
    <location>
        <begin position="1308"/>
        <end position="1531"/>
    </location>
</feature>
<dbReference type="InterPro" id="IPR055167">
    <property type="entry name" value="Rootletin-like_CC"/>
</dbReference>
<feature type="coiled-coil region" evidence="2">
    <location>
        <begin position="546"/>
        <end position="692"/>
    </location>
</feature>
<accession>A0ABD2QAE5</accession>
<feature type="coiled-coil region" evidence="2">
    <location>
        <begin position="875"/>
        <end position="1201"/>
    </location>
</feature>
<evidence type="ECO:0000313" key="5">
    <source>
        <dbReference type="Proteomes" id="UP001626550"/>
    </source>
</evidence>
<evidence type="ECO:0000313" key="4">
    <source>
        <dbReference type="EMBL" id="KAL3315216.1"/>
    </source>
</evidence>
<dbReference type="PANTHER" id="PTHR23159:SF31">
    <property type="entry name" value="CENTROSOME-ASSOCIATED PROTEIN CEP250 ISOFORM X1"/>
    <property type="match status" value="1"/>
</dbReference>
<comment type="caution">
    <text evidence="4">The sequence shown here is derived from an EMBL/GenBank/DDBJ whole genome shotgun (WGS) entry which is preliminary data.</text>
</comment>
<gene>
    <name evidence="4" type="ORF">Ciccas_006153</name>
</gene>
<evidence type="ECO:0000259" key="3">
    <source>
        <dbReference type="Pfam" id="PF15035"/>
    </source>
</evidence>
<feature type="coiled-coil region" evidence="2">
    <location>
        <begin position="4"/>
        <end position="59"/>
    </location>
</feature>
<sequence>MCKKDKLVQNINNLRNENEKLAKENDDLGREVSRLTEACQEANEALEKRELALRDEEAAFNEYFTAEHYKLLAVWKSVVQLRKQFLEMKKQNETDLEQTNTEIMQNYQIVMMACKNCLDTQQHTESKQADASLKISELQTKNKSFAESISLLKQQLQDAETLTKSLKNDNELLKDELEARDRILSSIEKMHTCSGLNLDMYNGEAVVSSPGQFQLLATKRMLEQNQSMKQALQHITQIVIRDAESTSYGHESHSRLKRSLSANMLNSHSSNSSPMNRRVKEMETVDSRSSSPVTVLNGSHDDFVPSTVHAVQTCLNERALQVESLRMKLKASEEHLSLIQRRASDMSLENDRLNEARRSEDESYQSLRKELDLAFRERDRLKNNINFAQRECEELNKVKSITQEQLDDSKLEQERLRKKVHENQLLLDQTSRDLEDCRKHEHNLNSEKMQLLESLNQSNQRYNDVWGELVICKQRMSQMEMDMELLESCKIECCEDRVRCEAKIIEYEVKLKKSRDSENNLRLEIQLLETLHENEMKERYDLDNKTMSVNQAKTKLSQEVNELKKEQLNLQDEISQLNEQVLDYHNENKKLKVILQKLEKQKLDCDAESLQSSKDRIELADALAQSDRERVRAVQEADDANREVCKLRTRFEQLTSEHELLVKEKTNSMQQFADLEAKARDLKEKNRNLLFAREALQASLMQARIDVSDRTCSENQSLHMEISSLRASNDQLTTQAAQVRRELELEVSRVREQKLQEMEKQRDAVRMAEKRAREAEEELAQLRYQHKSSNEEMHQSFENLRKTTSQKSIEELFSVMAERDALQARYNALLRLKPRVPKTHGRVQQNFSIHSDRDTLLERCENEREFAMALATEERATLNSQISILKDSVTELERNLSRTRAQSTERFDVDKALIEKMRDEMGQIREANELKLSEKESEMSMLKRELSDLEKQNFALGRDTMRLNSEMSLLQESNENLKNDVSDANRAVSKMESMLEDVKRTSYECTARCEELQHMNHELRESNNELVKNHRKSESELVQAKKSVDSLKSQVDKLKEENETLSDKVEGEMTINQASREKIKNLEMLQKQYMHLESGLQEENQLMLQETVDLKARINVLEDREALLKNDIHRFKEEKSDAERRLASLMTSLQQKNQQFDQMQKELISREKSTEKAVNHWHEECVKLEESKRFMENELAKAGETARGNMENLHQMEFDLRKSEEEKTLISDKLEQAYDILSVVMEFRLGYGDSPNLARVKCLSESRLNDCITPLRRNKSLPMQRVCSSIKVCDMMEPGVIRESVHGFIQMVMEMEQDREALRQEIHNLQVKLSDTTELTSANEKIAQLQSSCVELRRERSEYDAWSENLVNELAKSEKEMDLVKMERANLQNELDHIKSNFCMANSKLDQYAEELTELRRFQQQQASLENNVKLSELKKLREAGRRSESLRKDLQSKLQEKNELAENLLMNIKMLESELKKLKMQMVCREQKNTQHEEKLKQQETSMGQLLDEKDKLENSCQRMQQKIAKLGIENNLVISKSRALQDRVHLQAEEICNLKEILSRLRNNLQHNKLQHNVIQDSSHQLQMELREKTNEMNRLSHDCKRQETKLKEREAHINELHDRINQLNSEFLMNYKLTNTQAERSNLLAKTEALEQAIEELTVQGNTLKKTNQRLQTQNNNMNQKIEKHDRETKHLRDSLAVIARERNELDHWNKKHSNDSFELRKTVTRLQQHIRTQDNDYQSKLDELCEQKESDLHTQDEQQKIELSIMEQEHKLKEQKLMSRLRLLENN</sequence>
<proteinExistence type="predicted"/>
<name>A0ABD2QAE5_9PLAT</name>
<feature type="coiled-coil region" evidence="2">
    <location>
        <begin position="722"/>
        <end position="792"/>
    </location>
</feature>
<dbReference type="Proteomes" id="UP001626550">
    <property type="component" value="Unassembled WGS sequence"/>
</dbReference>
<feature type="coiled-coil region" evidence="2">
    <location>
        <begin position="149"/>
        <end position="176"/>
    </location>
</feature>
<dbReference type="Gene3D" id="1.10.287.1490">
    <property type="match status" value="1"/>
</dbReference>
<reference evidence="4 5" key="1">
    <citation type="submission" date="2024-11" db="EMBL/GenBank/DDBJ databases">
        <title>Adaptive evolution of stress response genes in parasites aligns with host niche diversity.</title>
        <authorList>
            <person name="Hahn C."/>
            <person name="Resl P."/>
        </authorList>
    </citation>
    <scope>NUCLEOTIDE SEQUENCE [LARGE SCALE GENOMIC DNA]</scope>
    <source>
        <strain evidence="4">EGGRZ-B1_66</strain>
        <tissue evidence="4">Body</tissue>
    </source>
</reference>
<keyword evidence="5" id="KW-1185">Reference proteome</keyword>
<dbReference type="Pfam" id="PF15035">
    <property type="entry name" value="Rootletin"/>
    <property type="match status" value="1"/>
</dbReference>
<feature type="coiled-coil region" evidence="2">
    <location>
        <begin position="1581"/>
        <end position="1698"/>
    </location>
</feature>
<evidence type="ECO:0000256" key="1">
    <source>
        <dbReference type="ARBA" id="ARBA00023054"/>
    </source>
</evidence>
<feature type="domain" description="Rootletin-like coiled-coil" evidence="3">
    <location>
        <begin position="4"/>
        <end position="104"/>
    </location>
</feature>
<protein>
    <recommendedName>
        <fullName evidence="3">Rootletin-like coiled-coil domain-containing protein</fullName>
    </recommendedName>
</protein>
<keyword evidence="1 2" id="KW-0175">Coiled coil</keyword>
<dbReference type="EMBL" id="JBJKFK010000798">
    <property type="protein sequence ID" value="KAL3315216.1"/>
    <property type="molecule type" value="Genomic_DNA"/>
</dbReference>
<organism evidence="4 5">
    <name type="scientific">Cichlidogyrus casuarinus</name>
    <dbReference type="NCBI Taxonomy" id="1844966"/>
    <lineage>
        <taxon>Eukaryota</taxon>
        <taxon>Metazoa</taxon>
        <taxon>Spiralia</taxon>
        <taxon>Lophotrochozoa</taxon>
        <taxon>Platyhelminthes</taxon>
        <taxon>Monogenea</taxon>
        <taxon>Monopisthocotylea</taxon>
        <taxon>Dactylogyridea</taxon>
        <taxon>Ancyrocephalidae</taxon>
        <taxon>Cichlidogyrus</taxon>
    </lineage>
</organism>
<evidence type="ECO:0000256" key="2">
    <source>
        <dbReference type="SAM" id="Coils"/>
    </source>
</evidence>
<feature type="coiled-coil region" evidence="2">
    <location>
        <begin position="322"/>
        <end position="419"/>
    </location>
</feature>
<dbReference type="PANTHER" id="PTHR23159">
    <property type="entry name" value="CENTROSOMAL PROTEIN 2"/>
    <property type="match status" value="1"/>
</dbReference>